<gene>
    <name evidence="8" type="ORF">SAMN04488692_1416</name>
</gene>
<dbReference type="InterPro" id="IPR004089">
    <property type="entry name" value="MCPsignal_dom"/>
</dbReference>
<evidence type="ECO:0000313" key="9">
    <source>
        <dbReference type="Proteomes" id="UP000199476"/>
    </source>
</evidence>
<evidence type="ECO:0000256" key="3">
    <source>
        <dbReference type="PROSITE-ProRule" id="PRU00284"/>
    </source>
</evidence>
<dbReference type="PANTHER" id="PTHR32089:SF112">
    <property type="entry name" value="LYSOZYME-LIKE PROTEIN-RELATED"/>
    <property type="match status" value="1"/>
</dbReference>
<feature type="coiled-coil region" evidence="4">
    <location>
        <begin position="555"/>
        <end position="606"/>
    </location>
</feature>
<evidence type="ECO:0000256" key="4">
    <source>
        <dbReference type="SAM" id="Coils"/>
    </source>
</evidence>
<evidence type="ECO:0000259" key="6">
    <source>
        <dbReference type="PROSITE" id="PS50111"/>
    </source>
</evidence>
<dbReference type="InterPro" id="IPR029150">
    <property type="entry name" value="dCache_3"/>
</dbReference>
<keyword evidence="5" id="KW-0472">Membrane</keyword>
<dbReference type="PANTHER" id="PTHR32089">
    <property type="entry name" value="METHYL-ACCEPTING CHEMOTAXIS PROTEIN MCPB"/>
    <property type="match status" value="1"/>
</dbReference>
<dbReference type="Gene3D" id="1.10.287.950">
    <property type="entry name" value="Methyl-accepting chemotaxis protein"/>
    <property type="match status" value="1"/>
</dbReference>
<dbReference type="Pfam" id="PF00015">
    <property type="entry name" value="MCPsignal"/>
    <property type="match status" value="1"/>
</dbReference>
<dbReference type="Proteomes" id="UP000199476">
    <property type="component" value="Unassembled WGS sequence"/>
</dbReference>
<protein>
    <submittedName>
        <fullName evidence="8">Methyl-accepting chemotaxis protein</fullName>
    </submittedName>
</protein>
<dbReference type="SMART" id="SM00283">
    <property type="entry name" value="MA"/>
    <property type="match status" value="1"/>
</dbReference>
<dbReference type="InterPro" id="IPR003660">
    <property type="entry name" value="HAMP_dom"/>
</dbReference>
<evidence type="ECO:0000313" key="8">
    <source>
        <dbReference type="EMBL" id="SDM48009.1"/>
    </source>
</evidence>
<dbReference type="EMBL" id="FNGO01000041">
    <property type="protein sequence ID" value="SDM48009.1"/>
    <property type="molecule type" value="Genomic_DNA"/>
</dbReference>
<proteinExistence type="inferred from homology"/>
<feature type="domain" description="HAMP" evidence="7">
    <location>
        <begin position="311"/>
        <end position="363"/>
    </location>
</feature>
<dbReference type="InterPro" id="IPR029151">
    <property type="entry name" value="Sensor-like_sf"/>
</dbReference>
<dbReference type="Pfam" id="PF00672">
    <property type="entry name" value="HAMP"/>
    <property type="match status" value="1"/>
</dbReference>
<reference evidence="8 9" key="1">
    <citation type="submission" date="2016-10" db="EMBL/GenBank/DDBJ databases">
        <authorList>
            <person name="de Groot N.N."/>
        </authorList>
    </citation>
    <scope>NUCLEOTIDE SEQUENCE [LARGE SCALE GENOMIC DNA]</scope>
    <source>
        <strain evidence="8 9">SLAS-1</strain>
    </source>
</reference>
<sequence>MSMKKLIVENKLTVATIVLVLILAVVLSFYSINQTDQIIFNEEEDSMYDLAGFIEAEMDNALQNARVSIMNVSNNTNVQRLFAEGEREELLEQLGPVFDEIADEVSQFHFHNPDSTSFLRIHNPDNYGDDLSGFRETVNQANREEEIIMGLEEGAGGFGFRVVVPMRYEGEHIGTVEQGFGFDDEFLLNLQENYPGEFFIYAFEEAAQLSWDELDNGELGAMTEDIWPVAEEDQEQIQEGEMVVTTSEEETESILLLPFEDFQGRLSGYIKVVQDREDIVAQSAATTRNLIIISLIGTIIIAFIVTRLVKRFLLNPIKLLTDSVETVADGNLNHEIDKNIGGELSGLAAAFKKMTSDLRNIIGGIQTNSESVVEASSQLSSASDDMGQSSEEIARSVTSVAEESSDINNEVSNIENAANKLDEDSDRLVENINTTLEVADNSVTTANHGNNAINEAIEQLDKVSETVHFATDAIEKLGKRSEQIGDMVEMIEGIASQTNLLALNAAIEAARAGKHGSGFAVVADEVRQLAEESSEAAGEITSLIEDIQSETQATVSSMDTNIEQVEKQIKVINEAGSSLNEIVDSSETTEKQVQEIKDFASELEQQIKLINKSIQEIGSSVEDNAASTEEVSALAEEQSASVEEVAASSDELEEMARQLQRLIERFDASS</sequence>
<dbReference type="AlphaFoldDB" id="A0A1G9TJP8"/>
<accession>A0A1G9TJP8</accession>
<dbReference type="CDD" id="cd11386">
    <property type="entry name" value="MCP_signal"/>
    <property type="match status" value="1"/>
</dbReference>
<keyword evidence="1 3" id="KW-0807">Transducer</keyword>
<dbReference type="SMART" id="SM00304">
    <property type="entry name" value="HAMP"/>
    <property type="match status" value="1"/>
</dbReference>
<dbReference type="SUPFAM" id="SSF103190">
    <property type="entry name" value="Sensory domain-like"/>
    <property type="match status" value="1"/>
</dbReference>
<dbReference type="GO" id="GO:0007165">
    <property type="term" value="P:signal transduction"/>
    <property type="evidence" value="ECO:0007669"/>
    <property type="project" value="UniProtKB-KW"/>
</dbReference>
<evidence type="ECO:0000256" key="5">
    <source>
        <dbReference type="SAM" id="Phobius"/>
    </source>
</evidence>
<evidence type="ECO:0000256" key="2">
    <source>
        <dbReference type="ARBA" id="ARBA00029447"/>
    </source>
</evidence>
<dbReference type="PROSITE" id="PS50885">
    <property type="entry name" value="HAMP"/>
    <property type="match status" value="1"/>
</dbReference>
<feature type="transmembrane region" description="Helical" evidence="5">
    <location>
        <begin position="290"/>
        <end position="309"/>
    </location>
</feature>
<dbReference type="CDD" id="cd06225">
    <property type="entry name" value="HAMP"/>
    <property type="match status" value="1"/>
</dbReference>
<keyword evidence="4" id="KW-0175">Coiled coil</keyword>
<dbReference type="Pfam" id="PF14827">
    <property type="entry name" value="dCache_3"/>
    <property type="match status" value="1"/>
</dbReference>
<dbReference type="GO" id="GO:0016020">
    <property type="term" value="C:membrane"/>
    <property type="evidence" value="ECO:0007669"/>
    <property type="project" value="InterPro"/>
</dbReference>
<dbReference type="SUPFAM" id="SSF58104">
    <property type="entry name" value="Methyl-accepting chemotaxis protein (MCP) signaling domain"/>
    <property type="match status" value="1"/>
</dbReference>
<dbReference type="PROSITE" id="PS50111">
    <property type="entry name" value="CHEMOTAXIS_TRANSDUC_2"/>
    <property type="match status" value="1"/>
</dbReference>
<feature type="domain" description="Methyl-accepting transducer" evidence="6">
    <location>
        <begin position="382"/>
        <end position="632"/>
    </location>
</feature>
<comment type="similarity">
    <text evidence="2">Belongs to the methyl-accepting chemotaxis (MCP) protein family.</text>
</comment>
<feature type="transmembrane region" description="Helical" evidence="5">
    <location>
        <begin position="12"/>
        <end position="32"/>
    </location>
</feature>
<dbReference type="STRING" id="321763.SAMN04488692_1416"/>
<evidence type="ECO:0000259" key="7">
    <source>
        <dbReference type="PROSITE" id="PS50885"/>
    </source>
</evidence>
<keyword evidence="9" id="KW-1185">Reference proteome</keyword>
<feature type="coiled-coil region" evidence="4">
    <location>
        <begin position="404"/>
        <end position="431"/>
    </location>
</feature>
<keyword evidence="5" id="KW-0812">Transmembrane</keyword>
<organism evidence="8 9">
    <name type="scientific">Halarsenatibacter silvermanii</name>
    <dbReference type="NCBI Taxonomy" id="321763"/>
    <lineage>
        <taxon>Bacteria</taxon>
        <taxon>Bacillati</taxon>
        <taxon>Bacillota</taxon>
        <taxon>Clostridia</taxon>
        <taxon>Halanaerobiales</taxon>
        <taxon>Halarsenatibacteraceae</taxon>
        <taxon>Halarsenatibacter</taxon>
    </lineage>
</organism>
<keyword evidence="5" id="KW-1133">Transmembrane helix</keyword>
<name>A0A1G9TJP8_9FIRM</name>
<feature type="coiled-coil region" evidence="4">
    <location>
        <begin position="642"/>
        <end position="669"/>
    </location>
</feature>
<evidence type="ECO:0000256" key="1">
    <source>
        <dbReference type="ARBA" id="ARBA00023224"/>
    </source>
</evidence>